<keyword evidence="6" id="KW-0732">Signal</keyword>
<dbReference type="PANTHER" id="PTHR21364:SF2">
    <property type="entry name" value="GENERAL ODORANT-BINDING PROTEIN 19A"/>
    <property type="match status" value="1"/>
</dbReference>
<dbReference type="RefSeq" id="XP_030749783.1">
    <property type="nucleotide sequence ID" value="XM_030893923.1"/>
</dbReference>
<evidence type="ECO:0000256" key="6">
    <source>
        <dbReference type="SAM" id="SignalP"/>
    </source>
</evidence>
<sequence>MSQFTKYFVFLLCASSTLAMFDESTLSDDMKKMFKILHDICVNQSGASEALINKLKIAEFPEGDKNIKCYVKCLLVQTGAMDLQGNVDVEAAMDAIPDALKDGIRVGAQHCVAKFDHVTDHCQKAYLLVQCLYEVDAEAYMMV</sequence>
<dbReference type="GO" id="GO:0005549">
    <property type="term" value="F:odorant binding"/>
    <property type="evidence" value="ECO:0007669"/>
    <property type="project" value="InterPro"/>
</dbReference>
<comment type="similarity">
    <text evidence="2">Belongs to the PBP/GOBP family.</text>
</comment>
<dbReference type="Gene3D" id="1.10.238.20">
    <property type="entry name" value="Pheromone/general odorant binding protein domain"/>
    <property type="match status" value="1"/>
</dbReference>
<feature type="signal peptide" evidence="6">
    <location>
        <begin position="1"/>
        <end position="19"/>
    </location>
</feature>
<dbReference type="KEGG" id="soy:115877661"/>
<protein>
    <submittedName>
        <fullName evidence="8">General odorant-binding protein 72-like</fullName>
    </submittedName>
</protein>
<reference evidence="8" key="1">
    <citation type="submission" date="2025-08" db="UniProtKB">
        <authorList>
            <consortium name="RefSeq"/>
        </authorList>
    </citation>
    <scope>IDENTIFICATION</scope>
    <source>
        <tissue evidence="8">Gonads</tissue>
    </source>
</reference>
<comment type="subcellular location">
    <subcellularLocation>
        <location evidence="1">Secreted</location>
    </subcellularLocation>
</comment>
<dbReference type="GO" id="GO:0005576">
    <property type="term" value="C:extracellular region"/>
    <property type="evidence" value="ECO:0007669"/>
    <property type="project" value="UniProtKB-SubCell"/>
</dbReference>
<evidence type="ECO:0000313" key="7">
    <source>
        <dbReference type="Proteomes" id="UP000504635"/>
    </source>
</evidence>
<accession>A0A6J2XEM1</accession>
<dbReference type="InParanoid" id="A0A6J2XEM1"/>
<dbReference type="SMART" id="SM00708">
    <property type="entry name" value="PhBP"/>
    <property type="match status" value="1"/>
</dbReference>
<dbReference type="PANTHER" id="PTHR21364">
    <property type="entry name" value="GENERAL ODORANT-BINDING PROTEIN 19A"/>
    <property type="match status" value="1"/>
</dbReference>
<dbReference type="Pfam" id="PF01395">
    <property type="entry name" value="PBP_GOBP"/>
    <property type="match status" value="1"/>
</dbReference>
<dbReference type="InterPro" id="IPR006170">
    <property type="entry name" value="PBP/GOBP"/>
</dbReference>
<dbReference type="FunFam" id="1.10.238.20:FF:000001">
    <property type="entry name" value="General odorant-binding protein lush"/>
    <property type="match status" value="1"/>
</dbReference>
<evidence type="ECO:0000256" key="5">
    <source>
        <dbReference type="ARBA" id="ARBA00056866"/>
    </source>
</evidence>
<keyword evidence="4" id="KW-0325">Glycoprotein</keyword>
<keyword evidence="3" id="KW-0964">Secreted</keyword>
<gene>
    <name evidence="8" type="primary">LOC115877661</name>
</gene>
<evidence type="ECO:0000256" key="4">
    <source>
        <dbReference type="ARBA" id="ARBA00023180"/>
    </source>
</evidence>
<dbReference type="InterPro" id="IPR036728">
    <property type="entry name" value="PBP_GOBP_sf"/>
</dbReference>
<dbReference type="GO" id="GO:0007608">
    <property type="term" value="P:sensory perception of smell"/>
    <property type="evidence" value="ECO:0007669"/>
    <property type="project" value="UniProtKB-ARBA"/>
</dbReference>
<dbReference type="OrthoDB" id="6815539at2759"/>
<evidence type="ECO:0000256" key="3">
    <source>
        <dbReference type="ARBA" id="ARBA00022525"/>
    </source>
</evidence>
<dbReference type="FunCoup" id="A0A6J2XEM1">
    <property type="interactions" value="44"/>
</dbReference>
<evidence type="ECO:0000256" key="2">
    <source>
        <dbReference type="ARBA" id="ARBA00008098"/>
    </source>
</evidence>
<keyword evidence="7" id="KW-1185">Reference proteome</keyword>
<evidence type="ECO:0000256" key="1">
    <source>
        <dbReference type="ARBA" id="ARBA00004613"/>
    </source>
</evidence>
<name>A0A6J2XEM1_SITOR</name>
<dbReference type="CDD" id="cd23992">
    <property type="entry name" value="PBP_GOBP"/>
    <property type="match status" value="1"/>
</dbReference>
<dbReference type="SUPFAM" id="SSF47565">
    <property type="entry name" value="Insect pheromone/odorant-binding proteins"/>
    <property type="match status" value="1"/>
</dbReference>
<dbReference type="Proteomes" id="UP000504635">
    <property type="component" value="Unplaced"/>
</dbReference>
<evidence type="ECO:0000313" key="8">
    <source>
        <dbReference type="RefSeq" id="XP_030749783.1"/>
    </source>
</evidence>
<feature type="chain" id="PRO_5027088133" evidence="6">
    <location>
        <begin position="20"/>
        <end position="143"/>
    </location>
</feature>
<comment type="function">
    <text evidence="5">May be a carrier protein for lipids.</text>
</comment>
<organism evidence="7 8">
    <name type="scientific">Sitophilus oryzae</name>
    <name type="common">Rice weevil</name>
    <name type="synonym">Curculio oryzae</name>
    <dbReference type="NCBI Taxonomy" id="7048"/>
    <lineage>
        <taxon>Eukaryota</taxon>
        <taxon>Metazoa</taxon>
        <taxon>Ecdysozoa</taxon>
        <taxon>Arthropoda</taxon>
        <taxon>Hexapoda</taxon>
        <taxon>Insecta</taxon>
        <taxon>Pterygota</taxon>
        <taxon>Neoptera</taxon>
        <taxon>Endopterygota</taxon>
        <taxon>Coleoptera</taxon>
        <taxon>Polyphaga</taxon>
        <taxon>Cucujiformia</taxon>
        <taxon>Curculionidae</taxon>
        <taxon>Dryophthorinae</taxon>
        <taxon>Sitophilus</taxon>
    </lineage>
</organism>
<dbReference type="AlphaFoldDB" id="A0A6J2XEM1"/>
<proteinExistence type="inferred from homology"/>
<dbReference type="GeneID" id="115877661"/>